<dbReference type="PANTHER" id="PTHR43498:SF1">
    <property type="entry name" value="COB--COM HETERODISULFIDE REDUCTASE IRON-SULFUR SUBUNIT A"/>
    <property type="match status" value="1"/>
</dbReference>
<keyword evidence="7" id="KW-1185">Reference proteome</keyword>
<keyword evidence="1" id="KW-0479">Metal-binding</keyword>
<dbReference type="Pfam" id="PF12831">
    <property type="entry name" value="FAD_oxidored"/>
    <property type="match status" value="2"/>
</dbReference>
<gene>
    <name evidence="6" type="ORF">KY465_17340</name>
</gene>
<proteinExistence type="predicted"/>
<protein>
    <submittedName>
        <fullName evidence="6">FAD-dependent oxidoreductase</fullName>
    </submittedName>
</protein>
<evidence type="ECO:0000313" key="7">
    <source>
        <dbReference type="Proteomes" id="UP001430804"/>
    </source>
</evidence>
<dbReference type="InterPro" id="IPR039650">
    <property type="entry name" value="HdrA-like"/>
</dbReference>
<accession>A0ABS6WSX4</accession>
<evidence type="ECO:0000256" key="2">
    <source>
        <dbReference type="ARBA" id="ARBA00023002"/>
    </source>
</evidence>
<sequence length="460" mass="50622">MSAQQKDHISSRSEQVPVVADTDVVVIGAGPAGVSAAVSAARNGASVTLLERYHHLGGMASGGMVLVLDDMVNEGNEIVTTGIVSEYVDRMVKQDGAVYPPPADCQTNWEMWQKWSRWGCIDFHKTGMPQPIIHAVAFDPDAWKRVSLDLVREAGVNLRLHSWFSEALVEDNRVTGVICQTKVGRQAIRARMVVDASGDLDVAASAGARFVDGQYIVTTVFRLCDVDTEKAEAFEYAHPEEYKKLDRQARRVIGGAWGMWWLKTPLPGVVWCNCPHMPGYDGLSPEDMVAAEYEGRERMMKLLAFARANLPGFENAKMLGAAEQMGIRQTRLLQGEYVVTKDDVKSRRHFADSVCRGRDYYTPYRALLPKGIDNLIVAGRHYSVESEAQKMSREIPPCMSQGEAAGVAVALALHQNKALRDVDPRQIQKQMRAQGADPGDVPSPNALVERSSPAAEKQDA</sequence>
<dbReference type="PANTHER" id="PTHR43498">
    <property type="entry name" value="FERREDOXIN:COB-COM HETERODISULFIDE REDUCTASE SUBUNIT A"/>
    <property type="match status" value="1"/>
</dbReference>
<reference evidence="6" key="1">
    <citation type="submission" date="2021-07" db="EMBL/GenBank/DDBJ databases">
        <title>Pseudohoeflea marina sp. nov. a polyhydroxyalcanoate-producing bacterium.</title>
        <authorList>
            <person name="Zheng W."/>
            <person name="Yu S."/>
            <person name="Huang Y."/>
        </authorList>
    </citation>
    <scope>NUCLEOTIDE SEQUENCE</scope>
    <source>
        <strain evidence="6">DP4N28-3</strain>
    </source>
</reference>
<organism evidence="6 7">
    <name type="scientific">Pseudohoeflea coraliihabitans</name>
    <dbReference type="NCBI Taxonomy" id="2860393"/>
    <lineage>
        <taxon>Bacteria</taxon>
        <taxon>Pseudomonadati</taxon>
        <taxon>Pseudomonadota</taxon>
        <taxon>Alphaproteobacteria</taxon>
        <taxon>Hyphomicrobiales</taxon>
        <taxon>Rhizobiaceae</taxon>
        <taxon>Pseudohoeflea</taxon>
    </lineage>
</organism>
<keyword evidence="3" id="KW-0408">Iron</keyword>
<evidence type="ECO:0000256" key="1">
    <source>
        <dbReference type="ARBA" id="ARBA00022723"/>
    </source>
</evidence>
<comment type="caution">
    <text evidence="6">The sequence shown here is derived from an EMBL/GenBank/DDBJ whole genome shotgun (WGS) entry which is preliminary data.</text>
</comment>
<feature type="region of interest" description="Disordered" evidence="5">
    <location>
        <begin position="421"/>
        <end position="460"/>
    </location>
</feature>
<evidence type="ECO:0000256" key="3">
    <source>
        <dbReference type="ARBA" id="ARBA00023004"/>
    </source>
</evidence>
<evidence type="ECO:0000256" key="4">
    <source>
        <dbReference type="ARBA" id="ARBA00023014"/>
    </source>
</evidence>
<name>A0ABS6WSX4_9HYPH</name>
<evidence type="ECO:0000256" key="5">
    <source>
        <dbReference type="SAM" id="MobiDB-lite"/>
    </source>
</evidence>
<dbReference type="EMBL" id="JAHWQX010000005">
    <property type="protein sequence ID" value="MBW3099046.1"/>
    <property type="molecule type" value="Genomic_DNA"/>
</dbReference>
<evidence type="ECO:0000313" key="6">
    <source>
        <dbReference type="EMBL" id="MBW3099046.1"/>
    </source>
</evidence>
<dbReference type="Proteomes" id="UP001430804">
    <property type="component" value="Unassembled WGS sequence"/>
</dbReference>
<keyword evidence="2" id="KW-0560">Oxidoreductase</keyword>
<keyword evidence="4" id="KW-0411">Iron-sulfur</keyword>
<dbReference type="RefSeq" id="WP_219203378.1">
    <property type="nucleotide sequence ID" value="NZ_JAHWQX010000005.1"/>
</dbReference>